<evidence type="ECO:0000256" key="3">
    <source>
        <dbReference type="ARBA" id="ARBA00022777"/>
    </source>
</evidence>
<evidence type="ECO:0000256" key="1">
    <source>
        <dbReference type="ARBA" id="ARBA00010688"/>
    </source>
</evidence>
<evidence type="ECO:0000313" key="6">
    <source>
        <dbReference type="Proteomes" id="UP000323537"/>
    </source>
</evidence>
<protein>
    <submittedName>
        <fullName evidence="5">2-keto-3-deoxygluconate kinase</fullName>
    </submittedName>
</protein>
<gene>
    <name evidence="5" type="ORF">SAMN04488066_103101</name>
</gene>
<feature type="domain" description="Carbohydrate kinase PfkB" evidence="4">
    <location>
        <begin position="5"/>
        <end position="302"/>
    </location>
</feature>
<keyword evidence="2" id="KW-0808">Transferase</keyword>
<dbReference type="InterPro" id="IPR029056">
    <property type="entry name" value="Ribokinase-like"/>
</dbReference>
<keyword evidence="3 5" id="KW-0418">Kinase</keyword>
<evidence type="ECO:0000259" key="4">
    <source>
        <dbReference type="Pfam" id="PF00294"/>
    </source>
</evidence>
<reference evidence="5 6" key="1">
    <citation type="submission" date="2016-10" db="EMBL/GenBank/DDBJ databases">
        <authorList>
            <person name="Varghese N."/>
            <person name="Submissions S."/>
        </authorList>
    </citation>
    <scope>NUCLEOTIDE SEQUENCE [LARGE SCALE GENOMIC DNA]</scope>
    <source>
        <strain evidence="5 6">CGMCC 1.6377</strain>
    </source>
</reference>
<dbReference type="GO" id="GO:0016301">
    <property type="term" value="F:kinase activity"/>
    <property type="evidence" value="ECO:0007669"/>
    <property type="project" value="UniProtKB-KW"/>
</dbReference>
<proteinExistence type="inferred from homology"/>
<name>A0A1I2ZTN6_9EURY</name>
<organism evidence="5 6">
    <name type="scientific">Halorubrum aquaticum</name>
    <dbReference type="NCBI Taxonomy" id="387340"/>
    <lineage>
        <taxon>Archaea</taxon>
        <taxon>Methanobacteriati</taxon>
        <taxon>Methanobacteriota</taxon>
        <taxon>Stenosarchaea group</taxon>
        <taxon>Halobacteria</taxon>
        <taxon>Halobacteriales</taxon>
        <taxon>Haloferacaceae</taxon>
        <taxon>Halorubrum</taxon>
    </lineage>
</organism>
<accession>A0A1I2ZTN6</accession>
<dbReference type="PANTHER" id="PTHR43320">
    <property type="entry name" value="SUGAR KINASE"/>
    <property type="match status" value="1"/>
</dbReference>
<dbReference type="AlphaFoldDB" id="A0A1I2ZTN6"/>
<dbReference type="NCBIfam" id="NF041332">
    <property type="entry name" value="KDG_KDGal_kin_Halo"/>
    <property type="match status" value="1"/>
</dbReference>
<dbReference type="InterPro" id="IPR054871">
    <property type="entry name" value="KDG_KDGal_kin_Halo"/>
</dbReference>
<sequence>MVGVTDLVTFGETMLRLSPPRGERLERTRELDVQAGGAESNVAVGAARLGADAVWFSKLPDSPLGRRVVSELRSHGVRTGVAWDDPDSSRVGTYYLEHGGEPRGTDVIYDRADAAVTTVEPAELPTAALEAATYFHTTGITPALSETARETTRALLRTAGEAGVVRTFDLNYRAKLWEPETARETYESLFADVDVLFVPQRDAHEVLEREGDAVEIAHGLASEHGFECVVVTRGTGGALALRDGSVHEQGVFEAETFDAIGTGDAFVAGFLAARIDGGDVSTALERAAATAALKRTVGGDIAVVTPAEVDRVLEGDAGIDR</sequence>
<dbReference type="OrthoDB" id="96179at2157"/>
<dbReference type="Proteomes" id="UP000323537">
    <property type="component" value="Unassembled WGS sequence"/>
</dbReference>
<evidence type="ECO:0000313" key="5">
    <source>
        <dbReference type="EMBL" id="SFH40985.1"/>
    </source>
</evidence>
<dbReference type="InterPro" id="IPR011611">
    <property type="entry name" value="PfkB_dom"/>
</dbReference>
<dbReference type="Pfam" id="PF00294">
    <property type="entry name" value="PfkB"/>
    <property type="match status" value="1"/>
</dbReference>
<dbReference type="CDD" id="cd01166">
    <property type="entry name" value="KdgK"/>
    <property type="match status" value="1"/>
</dbReference>
<dbReference type="EMBL" id="FOPZ01000003">
    <property type="protein sequence ID" value="SFH40985.1"/>
    <property type="molecule type" value="Genomic_DNA"/>
</dbReference>
<dbReference type="RefSeq" id="WP_188127860.1">
    <property type="nucleotide sequence ID" value="NZ_BAAADP010000001.1"/>
</dbReference>
<dbReference type="Gene3D" id="3.40.1190.20">
    <property type="match status" value="1"/>
</dbReference>
<comment type="similarity">
    <text evidence="1">Belongs to the carbohydrate kinase PfkB family.</text>
</comment>
<evidence type="ECO:0000256" key="2">
    <source>
        <dbReference type="ARBA" id="ARBA00022679"/>
    </source>
</evidence>
<keyword evidence="6" id="KW-1185">Reference proteome</keyword>
<dbReference type="SUPFAM" id="SSF53613">
    <property type="entry name" value="Ribokinase-like"/>
    <property type="match status" value="1"/>
</dbReference>
<dbReference type="PANTHER" id="PTHR43320:SF2">
    <property type="entry name" value="2-DEHYDRO-3-DEOXYGLUCONOKINASE_2-DEHYDRO-3-DEOXYGALACTONOKINASE"/>
    <property type="match status" value="1"/>
</dbReference>
<dbReference type="InterPro" id="IPR052700">
    <property type="entry name" value="Carb_kinase_PfkB-like"/>
</dbReference>